<dbReference type="GO" id="GO:0006598">
    <property type="term" value="P:polyamine catabolic process"/>
    <property type="evidence" value="ECO:0007669"/>
    <property type="project" value="TreeGrafter"/>
</dbReference>
<dbReference type="PANTHER" id="PTHR43235">
    <property type="entry name" value="GLUTAMINE AMIDOTRANSFERASE PB2B2.05-RELATED"/>
    <property type="match status" value="1"/>
</dbReference>
<dbReference type="GO" id="GO:0033969">
    <property type="term" value="F:gamma-glutamyl-gamma-aminobutyrate hydrolase activity"/>
    <property type="evidence" value="ECO:0007669"/>
    <property type="project" value="TreeGrafter"/>
</dbReference>
<dbReference type="CDD" id="cd01745">
    <property type="entry name" value="GATase1_2"/>
    <property type="match status" value="1"/>
</dbReference>
<dbReference type="InterPro" id="IPR044668">
    <property type="entry name" value="PuuD-like"/>
</dbReference>
<dbReference type="FunFam" id="3.40.50.880:FF:000030">
    <property type="entry name" value="Gamma-glutamyl-gamma-aminobutyrate hydrolase PuuD"/>
    <property type="match status" value="1"/>
</dbReference>
<reference evidence="1 2" key="1">
    <citation type="submission" date="2020-07" db="EMBL/GenBank/DDBJ databases">
        <title>Thermoactinomyces phylogeny.</title>
        <authorList>
            <person name="Dunlap C."/>
        </authorList>
    </citation>
    <scope>NUCLEOTIDE SEQUENCE [LARGE SCALE GENOMIC DNA]</scope>
    <source>
        <strain evidence="1 2">AMNI-1</strain>
    </source>
</reference>
<comment type="caution">
    <text evidence="1">The sequence shown here is derived from an EMBL/GenBank/DDBJ whole genome shotgun (WGS) entry which is preliminary data.</text>
</comment>
<dbReference type="Pfam" id="PF07722">
    <property type="entry name" value="Peptidase_C26"/>
    <property type="match status" value="1"/>
</dbReference>
<dbReference type="Proteomes" id="UP000538292">
    <property type="component" value="Unassembled WGS sequence"/>
</dbReference>
<dbReference type="RefSeq" id="WP_181741927.1">
    <property type="nucleotide sequence ID" value="NZ_JACEOL010000053.1"/>
</dbReference>
<dbReference type="SUPFAM" id="SSF52317">
    <property type="entry name" value="Class I glutamine amidotransferase-like"/>
    <property type="match status" value="1"/>
</dbReference>
<keyword evidence="2" id="KW-1185">Reference proteome</keyword>
<organism evidence="1 2">
    <name type="scientific">Thermoactinomyces mirandus</name>
    <dbReference type="NCBI Taxonomy" id="2756294"/>
    <lineage>
        <taxon>Bacteria</taxon>
        <taxon>Bacillati</taxon>
        <taxon>Bacillota</taxon>
        <taxon>Bacilli</taxon>
        <taxon>Bacillales</taxon>
        <taxon>Thermoactinomycetaceae</taxon>
        <taxon>Thermoactinomyces</taxon>
    </lineage>
</organism>
<dbReference type="AlphaFoldDB" id="A0A7W2AT76"/>
<evidence type="ECO:0000313" key="2">
    <source>
        <dbReference type="Proteomes" id="UP000538292"/>
    </source>
</evidence>
<dbReference type="InterPro" id="IPR029062">
    <property type="entry name" value="Class_I_gatase-like"/>
</dbReference>
<proteinExistence type="predicted"/>
<name>A0A7W2AT76_9BACL</name>
<dbReference type="InterPro" id="IPR011697">
    <property type="entry name" value="Peptidase_C26"/>
</dbReference>
<sequence>MKPLIGLTMSLEEEKKQCLGRSYTDSVLQAGGIPLLIPYIVDDQALQQLSRKLDGLILTGGGDIDPTLFDEEPHQNLGEIIPDRDDMEIALIEQFMVQNKPIFGICRGCQILNIALGGDMYQDICSQKQTMLQHTQRAPRHHPSHTITIVENTLLHSIYAKGQAKVNSFHHQAVRNVKPSFQISAVAKDGIIEAFESSRHDFVLGVQWHPEEMVPNDTEAVKLFQAFVNACIRRKEKQIDG</sequence>
<gene>
    <name evidence="1" type="ORF">H2C83_14285</name>
</gene>
<dbReference type="PANTHER" id="PTHR43235:SF1">
    <property type="entry name" value="GLUTAMINE AMIDOTRANSFERASE PB2B2.05-RELATED"/>
    <property type="match status" value="1"/>
</dbReference>
<keyword evidence="1" id="KW-0378">Hydrolase</keyword>
<dbReference type="EMBL" id="JACEOL010000053">
    <property type="protein sequence ID" value="MBA4603455.1"/>
    <property type="molecule type" value="Genomic_DNA"/>
</dbReference>
<accession>A0A7W2AT76</accession>
<evidence type="ECO:0000313" key="1">
    <source>
        <dbReference type="EMBL" id="MBA4603455.1"/>
    </source>
</evidence>
<protein>
    <submittedName>
        <fullName evidence="1">Gamma-glutamyl-gamma-aminobutyrate hydrolase family protein</fullName>
    </submittedName>
</protein>
<dbReference type="PROSITE" id="PS51273">
    <property type="entry name" value="GATASE_TYPE_1"/>
    <property type="match status" value="1"/>
</dbReference>
<dbReference type="GO" id="GO:0005829">
    <property type="term" value="C:cytosol"/>
    <property type="evidence" value="ECO:0007669"/>
    <property type="project" value="TreeGrafter"/>
</dbReference>
<dbReference type="Gene3D" id="3.40.50.880">
    <property type="match status" value="1"/>
</dbReference>